<feature type="transmembrane region" description="Helical" evidence="2">
    <location>
        <begin position="173"/>
        <end position="199"/>
    </location>
</feature>
<accession>A0A844XPT7</accession>
<evidence type="ECO:0000256" key="2">
    <source>
        <dbReference type="SAM" id="Phobius"/>
    </source>
</evidence>
<feature type="transmembrane region" description="Helical" evidence="2">
    <location>
        <begin position="55"/>
        <end position="74"/>
    </location>
</feature>
<keyword evidence="4" id="KW-1185">Reference proteome</keyword>
<dbReference type="Proteomes" id="UP000448199">
    <property type="component" value="Unassembled WGS sequence"/>
</dbReference>
<feature type="transmembrane region" description="Helical" evidence="2">
    <location>
        <begin position="111"/>
        <end position="129"/>
    </location>
</feature>
<dbReference type="RefSeq" id="WP_160727062.1">
    <property type="nucleotide sequence ID" value="NZ_WTYC01000002.1"/>
</dbReference>
<evidence type="ECO:0000313" key="4">
    <source>
        <dbReference type="Proteomes" id="UP000448199"/>
    </source>
</evidence>
<name>A0A844XPT7_9SPHN</name>
<keyword evidence="2" id="KW-0812">Transmembrane</keyword>
<proteinExistence type="predicted"/>
<feature type="transmembrane region" description="Helical" evidence="2">
    <location>
        <begin position="211"/>
        <end position="229"/>
    </location>
</feature>
<keyword evidence="2" id="KW-0472">Membrane</keyword>
<keyword evidence="2" id="KW-1133">Transmembrane helix</keyword>
<evidence type="ECO:0008006" key="5">
    <source>
        <dbReference type="Google" id="ProtNLM"/>
    </source>
</evidence>
<dbReference type="EMBL" id="WTYC01000002">
    <property type="protein sequence ID" value="MXO47496.1"/>
    <property type="molecule type" value="Genomic_DNA"/>
</dbReference>
<protein>
    <recommendedName>
        <fullName evidence="5">O-antigen ligase domain-containing protein</fullName>
    </recommendedName>
</protein>
<organism evidence="3 4">
    <name type="scientific">Qipengyuania vulgaris</name>
    <dbReference type="NCBI Taxonomy" id="291985"/>
    <lineage>
        <taxon>Bacteria</taxon>
        <taxon>Pseudomonadati</taxon>
        <taxon>Pseudomonadota</taxon>
        <taxon>Alphaproteobacteria</taxon>
        <taxon>Sphingomonadales</taxon>
        <taxon>Erythrobacteraceae</taxon>
        <taxon>Qipengyuania</taxon>
    </lineage>
</organism>
<gene>
    <name evidence="3" type="ORF">GRI69_04400</name>
</gene>
<feature type="region of interest" description="Disordered" evidence="1">
    <location>
        <begin position="369"/>
        <end position="391"/>
    </location>
</feature>
<feature type="transmembrane region" description="Helical" evidence="2">
    <location>
        <begin position="141"/>
        <end position="161"/>
    </location>
</feature>
<sequence>MVDGWAVPLGAAVLMFLGTTNLSYLTGNEGNFLIPQLALTVLAVAPFVKVTNFNPIYVLIICSILSALLISNFGNSEAAFTSPIFIFLTTIAIFTCFQLRAGAWLMGHRMLLTFCMIVVVSQLWTNLQFSPEDFVHSRSKGWGSGTLYALLAGFVIIYIMLEWPKGSQSRILLFTMLILAGWSIFLTQSRGVFLSLIVMAALQSAIKSKRYIAFASVSLAVAALLWLNIDTVSRIPIIERMQIYDARDLDAFTSGRLQTHVWIWNWLLREDELLSLLFGAQGLGGVKNLALRGLEFPHFDLLYLLYDGGVVAALGFVFFSCALIYKTAYSPGVVLFFVSGLHTNMVLAPNFLILAMAMHLFAEGPPGVRGAGRATTPSGRLDLRKRHRMER</sequence>
<comment type="caution">
    <text evidence="3">The sequence shown here is derived from an EMBL/GenBank/DDBJ whole genome shotgun (WGS) entry which is preliminary data.</text>
</comment>
<evidence type="ECO:0000256" key="1">
    <source>
        <dbReference type="SAM" id="MobiDB-lite"/>
    </source>
</evidence>
<feature type="transmembrane region" description="Helical" evidence="2">
    <location>
        <begin position="301"/>
        <end position="325"/>
    </location>
</feature>
<reference evidence="3 4" key="1">
    <citation type="submission" date="2019-12" db="EMBL/GenBank/DDBJ databases">
        <title>Genomic-based taxomic classification of the family Erythrobacteraceae.</title>
        <authorList>
            <person name="Xu L."/>
        </authorList>
    </citation>
    <scope>NUCLEOTIDE SEQUENCE [LARGE SCALE GENOMIC DNA]</scope>
    <source>
        <strain evidence="3 4">DSM 17792</strain>
    </source>
</reference>
<evidence type="ECO:0000313" key="3">
    <source>
        <dbReference type="EMBL" id="MXO47496.1"/>
    </source>
</evidence>
<feature type="transmembrane region" description="Helical" evidence="2">
    <location>
        <begin position="80"/>
        <end position="99"/>
    </location>
</feature>
<dbReference type="AlphaFoldDB" id="A0A844XPT7"/>